<dbReference type="InterPro" id="IPR036388">
    <property type="entry name" value="WH-like_DNA-bd_sf"/>
</dbReference>
<dbReference type="SMART" id="SM00895">
    <property type="entry name" value="FCD"/>
    <property type="match status" value="1"/>
</dbReference>
<dbReference type="AlphaFoldDB" id="A0A235H9J0"/>
<evidence type="ECO:0000256" key="2">
    <source>
        <dbReference type="ARBA" id="ARBA00023125"/>
    </source>
</evidence>
<geneLocation type="plasmid" evidence="6">
    <name>unnamed</name>
</geneLocation>
<keyword evidence="1" id="KW-0805">Transcription regulation</keyword>
<dbReference type="PANTHER" id="PTHR43537:SF45">
    <property type="entry name" value="GNTR FAMILY REGULATORY PROTEIN"/>
    <property type="match status" value="1"/>
</dbReference>
<sequence>MPTRPMECFDRSPCQNMSDSTVQPSEPGVQPLIQPKPTLMEDAYRRLEEMIVTLEIAPGSVVSEAILSRSLNIGTTPIREALQRLAREHLVQILPRRGVIVTEVDVQQQLQVLEVRRELDRLILRSAALRASAVERKTFTSLAEHMRLAVEADDVRAFLRLDGEFNERAAAAARNPIAAETVAALHAVSRRFWFFHHRDLSDMPQTADLHIGAMRAIAAGDEQAAARGAEHLIDQLVALAKSRLPQI</sequence>
<dbReference type="InterPro" id="IPR011711">
    <property type="entry name" value="GntR_C"/>
</dbReference>
<evidence type="ECO:0000313" key="7">
    <source>
        <dbReference type="Proteomes" id="UP000215367"/>
    </source>
</evidence>
<dbReference type="InterPro" id="IPR000524">
    <property type="entry name" value="Tscrpt_reg_HTH_GntR"/>
</dbReference>
<dbReference type="Gene3D" id="1.10.10.10">
    <property type="entry name" value="Winged helix-like DNA-binding domain superfamily/Winged helix DNA-binding domain"/>
    <property type="match status" value="1"/>
</dbReference>
<dbReference type="GO" id="GO:0003700">
    <property type="term" value="F:DNA-binding transcription factor activity"/>
    <property type="evidence" value="ECO:0007669"/>
    <property type="project" value="InterPro"/>
</dbReference>
<dbReference type="Pfam" id="PF07729">
    <property type="entry name" value="FCD"/>
    <property type="match status" value="1"/>
</dbReference>
<dbReference type="EMBL" id="NOWT01000022">
    <property type="protein sequence ID" value="OYD82418.1"/>
    <property type="molecule type" value="Genomic_DNA"/>
</dbReference>
<feature type="domain" description="HTH gntR-type" evidence="5">
    <location>
        <begin position="37"/>
        <end position="104"/>
    </location>
</feature>
<evidence type="ECO:0000256" key="4">
    <source>
        <dbReference type="SAM" id="MobiDB-lite"/>
    </source>
</evidence>
<feature type="compositionally biased region" description="Polar residues" evidence="4">
    <location>
        <begin position="13"/>
        <end position="24"/>
    </location>
</feature>
<evidence type="ECO:0000313" key="6">
    <source>
        <dbReference type="EMBL" id="OYD82418.1"/>
    </source>
</evidence>
<dbReference type="InterPro" id="IPR008920">
    <property type="entry name" value="TF_FadR/GntR_C"/>
</dbReference>
<dbReference type="SUPFAM" id="SSF48008">
    <property type="entry name" value="GntR ligand-binding domain-like"/>
    <property type="match status" value="1"/>
</dbReference>
<evidence type="ECO:0000259" key="5">
    <source>
        <dbReference type="PROSITE" id="PS50949"/>
    </source>
</evidence>
<dbReference type="Gene3D" id="1.20.120.530">
    <property type="entry name" value="GntR ligand-binding domain-like"/>
    <property type="match status" value="1"/>
</dbReference>
<keyword evidence="2" id="KW-0238">DNA-binding</keyword>
<dbReference type="SUPFAM" id="SSF46785">
    <property type="entry name" value="Winged helix' DNA-binding domain"/>
    <property type="match status" value="1"/>
</dbReference>
<dbReference type="SMART" id="SM00345">
    <property type="entry name" value="HTH_GNTR"/>
    <property type="match status" value="1"/>
</dbReference>
<dbReference type="GO" id="GO:0003677">
    <property type="term" value="F:DNA binding"/>
    <property type="evidence" value="ECO:0007669"/>
    <property type="project" value="UniProtKB-KW"/>
</dbReference>
<feature type="region of interest" description="Disordered" evidence="4">
    <location>
        <begin position="1"/>
        <end position="29"/>
    </location>
</feature>
<dbReference type="Pfam" id="PF00392">
    <property type="entry name" value="GntR"/>
    <property type="match status" value="1"/>
</dbReference>
<dbReference type="Proteomes" id="UP000215367">
    <property type="component" value="Unassembled WGS sequence"/>
</dbReference>
<evidence type="ECO:0000256" key="3">
    <source>
        <dbReference type="ARBA" id="ARBA00023163"/>
    </source>
</evidence>
<reference evidence="6 7" key="1">
    <citation type="submission" date="2017-07" db="EMBL/GenBank/DDBJ databases">
        <title>Whole genome sequence of Azospirillum brasilense 2A1, a potential biofertilizer strain.</title>
        <authorList>
            <person name="Fontana C.A."/>
            <person name="Toffoli L.M."/>
            <person name="Salazar S.M."/>
            <person name="Puglisi E."/>
            <person name="Pedraza R."/>
            <person name="Bassi D."/>
            <person name="Cocconcelli P.S."/>
        </authorList>
    </citation>
    <scope>NUCLEOTIDE SEQUENCE [LARGE SCALE GENOMIC DNA]</scope>
    <source>
        <strain evidence="6 7">2A1</strain>
        <plasmid evidence="6">unnamed</plasmid>
    </source>
</reference>
<name>A0A235H9J0_AZOBR</name>
<comment type="caution">
    <text evidence="6">The sequence shown here is derived from an EMBL/GenBank/DDBJ whole genome shotgun (WGS) entry which is preliminary data.</text>
</comment>
<dbReference type="InterPro" id="IPR036390">
    <property type="entry name" value="WH_DNA-bd_sf"/>
</dbReference>
<dbReference type="PROSITE" id="PS50949">
    <property type="entry name" value="HTH_GNTR"/>
    <property type="match status" value="1"/>
</dbReference>
<keyword evidence="6" id="KW-0614">Plasmid</keyword>
<protein>
    <recommendedName>
        <fullName evidence="5">HTH gntR-type domain-containing protein</fullName>
    </recommendedName>
</protein>
<evidence type="ECO:0000256" key="1">
    <source>
        <dbReference type="ARBA" id="ARBA00023015"/>
    </source>
</evidence>
<dbReference type="PANTHER" id="PTHR43537">
    <property type="entry name" value="TRANSCRIPTIONAL REGULATOR, GNTR FAMILY"/>
    <property type="match status" value="1"/>
</dbReference>
<gene>
    <name evidence="6" type="ORF">CHT98_20955</name>
</gene>
<proteinExistence type="predicted"/>
<organism evidence="6 7">
    <name type="scientific">Azospirillum brasilense</name>
    <dbReference type="NCBI Taxonomy" id="192"/>
    <lineage>
        <taxon>Bacteria</taxon>
        <taxon>Pseudomonadati</taxon>
        <taxon>Pseudomonadota</taxon>
        <taxon>Alphaproteobacteria</taxon>
        <taxon>Rhodospirillales</taxon>
        <taxon>Azospirillaceae</taxon>
        <taxon>Azospirillum</taxon>
    </lineage>
</organism>
<keyword evidence="3" id="KW-0804">Transcription</keyword>
<accession>A0A235H9J0</accession>